<evidence type="ECO:0008006" key="5">
    <source>
        <dbReference type="Google" id="ProtNLM"/>
    </source>
</evidence>
<dbReference type="Pfam" id="PF12500">
    <property type="entry name" value="TRSP"/>
    <property type="match status" value="1"/>
</dbReference>
<comment type="caution">
    <text evidence="3">The sequence shown here is derived from an EMBL/GenBank/DDBJ whole genome shotgun (WGS) entry which is preliminary data.</text>
</comment>
<keyword evidence="4" id="KW-1185">Reference proteome</keyword>
<evidence type="ECO:0000313" key="3">
    <source>
        <dbReference type="EMBL" id="MBP1854269.1"/>
    </source>
</evidence>
<dbReference type="RefSeq" id="WP_209455811.1">
    <property type="nucleotide sequence ID" value="NZ_BAAACS010000017.1"/>
</dbReference>
<dbReference type="SUPFAM" id="SSF53271">
    <property type="entry name" value="PRTase-like"/>
    <property type="match status" value="1"/>
</dbReference>
<feature type="domain" description="TRSP" evidence="1">
    <location>
        <begin position="275"/>
        <end position="405"/>
    </location>
</feature>
<dbReference type="Pfam" id="PF15609">
    <property type="entry name" value="PRTase_2"/>
    <property type="match status" value="1"/>
</dbReference>
<proteinExistence type="predicted"/>
<dbReference type="InterPro" id="IPR011214">
    <property type="entry name" value="UCP020967"/>
</dbReference>
<dbReference type="Gene3D" id="3.40.50.2020">
    <property type="match status" value="1"/>
</dbReference>
<reference evidence="3 4" key="1">
    <citation type="submission" date="2021-03" db="EMBL/GenBank/DDBJ databases">
        <title>Genomic Encyclopedia of Type Strains, Phase IV (KMG-IV): sequencing the most valuable type-strain genomes for metagenomic binning, comparative biology and taxonomic classification.</title>
        <authorList>
            <person name="Goeker M."/>
        </authorList>
    </citation>
    <scope>NUCLEOTIDE SEQUENCE [LARGE SCALE GENOMIC DNA]</scope>
    <source>
        <strain evidence="3 4">DSM 1289</strain>
    </source>
</reference>
<evidence type="ECO:0000259" key="2">
    <source>
        <dbReference type="Pfam" id="PF15609"/>
    </source>
</evidence>
<accession>A0ABS4E8L7</accession>
<dbReference type="InterPro" id="IPR029057">
    <property type="entry name" value="PRTase-like"/>
</dbReference>
<dbReference type="EMBL" id="JAGGJX010000001">
    <property type="protein sequence ID" value="MBP1854269.1"/>
    <property type="molecule type" value="Genomic_DNA"/>
</dbReference>
<evidence type="ECO:0000259" key="1">
    <source>
        <dbReference type="Pfam" id="PF12500"/>
    </source>
</evidence>
<organism evidence="3 4">
    <name type="scientific">Metaclostridioides mangenotii</name>
    <dbReference type="NCBI Taxonomy" id="1540"/>
    <lineage>
        <taxon>Bacteria</taxon>
        <taxon>Bacillati</taxon>
        <taxon>Bacillota</taxon>
        <taxon>Clostridia</taxon>
        <taxon>Peptostreptococcales</taxon>
        <taxon>Peptostreptococcaceae</taxon>
        <taxon>Metaclostridioides</taxon>
    </lineage>
</organism>
<sequence>MRNYLNFNCTMDITENPMDLDINDFLDIAIRNNKKRRFLFVSKNLGKHLACKPSKMDELGKMIVDMYNKTVEPSCGTVIAFAETGTGLGHSFFDHIKGDYEFVHTTREEVKSLRKLEFLEEHSHATDQNLYYDNLVQFKSGDEIILVDDEITTANTCLNIIKKIQSIYPKKRYTICSILNWVEGENIEKVKKLEKELECKIEFVYLFKGKFKFDMDDEEVYRLEDITELEIASTVTDENSCISDVDTKIPSDKLTLDYVSLGMDDYIDQKEYIKYTGRFGIDKKDQSRLKEIVKRENKKLIFDINKYEGKKVLFLGTEELMYIPMLFAKENEKNIDLYYHSTTRSPIIAVDDQNYPIKTKNLINSFYNSNIDNYIYNIDKDGFEECFLFVELAKEKEEFYDFIELLKNTSIEKLTVVSFNKLH</sequence>
<dbReference type="InterPro" id="IPR041688">
    <property type="entry name" value="PRTase_2"/>
</dbReference>
<dbReference type="InterPro" id="IPR000836">
    <property type="entry name" value="PRTase_dom"/>
</dbReference>
<dbReference type="Proteomes" id="UP000767291">
    <property type="component" value="Unassembled WGS sequence"/>
</dbReference>
<feature type="domain" description="Orotate phosphoribosyltransferase-like" evidence="2">
    <location>
        <begin position="26"/>
        <end position="210"/>
    </location>
</feature>
<dbReference type="InterPro" id="IPR022537">
    <property type="entry name" value="TRSP_dom"/>
</dbReference>
<name>A0ABS4E8L7_9FIRM</name>
<dbReference type="CDD" id="cd06223">
    <property type="entry name" value="PRTases_typeI"/>
    <property type="match status" value="1"/>
</dbReference>
<evidence type="ECO:0000313" key="4">
    <source>
        <dbReference type="Proteomes" id="UP000767291"/>
    </source>
</evidence>
<gene>
    <name evidence="3" type="ORF">J2Z43_000659</name>
</gene>
<protein>
    <recommendedName>
        <fullName evidence="5">TRSP domain C terminus to PRTase_2</fullName>
    </recommendedName>
</protein>
<dbReference type="PIRSF" id="PIRSF020967">
    <property type="entry name" value="UCP020967"/>
    <property type="match status" value="1"/>
</dbReference>